<reference evidence="3" key="1">
    <citation type="submission" date="2025-08" db="UniProtKB">
        <authorList>
            <consortium name="RefSeq"/>
        </authorList>
    </citation>
    <scope>IDENTIFICATION</scope>
    <source>
        <tissue evidence="3">Muscle</tissue>
    </source>
</reference>
<feature type="compositionally biased region" description="Gly residues" evidence="1">
    <location>
        <begin position="187"/>
        <end position="196"/>
    </location>
</feature>
<gene>
    <name evidence="3" type="primary">LOC118501054</name>
</gene>
<accession>A0A7E6DYD0</accession>
<dbReference type="GeneID" id="118501054"/>
<evidence type="ECO:0000256" key="1">
    <source>
        <dbReference type="SAM" id="MobiDB-lite"/>
    </source>
</evidence>
<feature type="region of interest" description="Disordered" evidence="1">
    <location>
        <begin position="149"/>
        <end position="237"/>
    </location>
</feature>
<organism evidence="2 3">
    <name type="scientific">Phyllostomus discolor</name>
    <name type="common">pale spear-nosed bat</name>
    <dbReference type="NCBI Taxonomy" id="89673"/>
    <lineage>
        <taxon>Eukaryota</taxon>
        <taxon>Metazoa</taxon>
        <taxon>Chordata</taxon>
        <taxon>Craniata</taxon>
        <taxon>Vertebrata</taxon>
        <taxon>Euteleostomi</taxon>
        <taxon>Mammalia</taxon>
        <taxon>Eutheria</taxon>
        <taxon>Laurasiatheria</taxon>
        <taxon>Chiroptera</taxon>
        <taxon>Yangochiroptera</taxon>
        <taxon>Phyllostomidae</taxon>
        <taxon>Phyllostominae</taxon>
        <taxon>Phyllostomus</taxon>
    </lineage>
</organism>
<proteinExistence type="predicted"/>
<feature type="compositionally biased region" description="Low complexity" evidence="1">
    <location>
        <begin position="39"/>
        <end position="49"/>
    </location>
</feature>
<name>A0A7E6DYD0_9CHIR</name>
<sequence>MPSGKTVLRGTGAAAGFAFLRQRFGSQGRRTNPDRRRGPAGLRLGLRAPARARRRPPTEARGGGGACGAVRVRGPAAGLEGREAGGGWAALARAGVRLPAPPARPPGPGWPPPPRPAPSLARRPDGTDRGWFELVRLHDDTRGAISSGAAARRALSVPSASAAASPLPVPPRAGSPPREGARRRAGGRAGADGAVGGPVRSAASPWGRPEAPLRCQDSAAAAATAAREGPSSAGLLL</sequence>
<keyword evidence="2" id="KW-1185">Reference proteome</keyword>
<feature type="region of interest" description="Disordered" evidence="1">
    <location>
        <begin position="22"/>
        <end position="71"/>
    </location>
</feature>
<dbReference type="AlphaFoldDB" id="A0A7E6DYD0"/>
<evidence type="ECO:0000313" key="3">
    <source>
        <dbReference type="RefSeq" id="XP_035883745.1"/>
    </source>
</evidence>
<dbReference type="InParanoid" id="A0A7E6DYD0"/>
<dbReference type="RefSeq" id="XP_035883745.1">
    <property type="nucleotide sequence ID" value="XM_036027852.1"/>
</dbReference>
<dbReference type="KEGG" id="pdic:118501054"/>
<evidence type="ECO:0000313" key="2">
    <source>
        <dbReference type="Proteomes" id="UP000504628"/>
    </source>
</evidence>
<feature type="compositionally biased region" description="Low complexity" evidence="1">
    <location>
        <begin position="149"/>
        <end position="166"/>
    </location>
</feature>
<dbReference type="Proteomes" id="UP000504628">
    <property type="component" value="Chromosome 6"/>
</dbReference>
<feature type="region of interest" description="Disordered" evidence="1">
    <location>
        <begin position="97"/>
        <end position="127"/>
    </location>
</feature>
<feature type="compositionally biased region" description="Pro residues" evidence="1">
    <location>
        <begin position="99"/>
        <end position="117"/>
    </location>
</feature>
<protein>
    <submittedName>
        <fullName evidence="3">Transcription initiation factor TFIID subunit 4-like</fullName>
    </submittedName>
</protein>